<dbReference type="CDD" id="cd07067">
    <property type="entry name" value="HP_PGM_like"/>
    <property type="match status" value="1"/>
</dbReference>
<reference evidence="4" key="1">
    <citation type="submission" date="2016-10" db="EMBL/GenBank/DDBJ databases">
        <authorList>
            <person name="Varghese N."/>
            <person name="Submissions S."/>
        </authorList>
    </citation>
    <scope>NUCLEOTIDE SEQUENCE [LARGE SCALE GENOMIC DNA]</scope>
    <source>
        <strain evidence="4">DSM 45245</strain>
    </source>
</reference>
<dbReference type="Gene3D" id="3.40.50.1240">
    <property type="entry name" value="Phosphoglycerate mutase-like"/>
    <property type="match status" value="1"/>
</dbReference>
<evidence type="ECO:0000313" key="4">
    <source>
        <dbReference type="Proteomes" id="UP000242415"/>
    </source>
</evidence>
<gene>
    <name evidence="3" type="ORF">SAMN05444365_104359</name>
</gene>
<dbReference type="SMART" id="SM00855">
    <property type="entry name" value="PGAM"/>
    <property type="match status" value="1"/>
</dbReference>
<feature type="binding site" evidence="2">
    <location>
        <position position="58"/>
    </location>
    <ligand>
        <name>substrate</name>
    </ligand>
</feature>
<keyword evidence="4" id="KW-1185">Reference proteome</keyword>
<dbReference type="PANTHER" id="PTHR48100">
    <property type="entry name" value="BROAD-SPECIFICITY PHOSPHATASE YOR283W-RELATED"/>
    <property type="match status" value="1"/>
</dbReference>
<dbReference type="GO" id="GO:0016791">
    <property type="term" value="F:phosphatase activity"/>
    <property type="evidence" value="ECO:0007669"/>
    <property type="project" value="TreeGrafter"/>
</dbReference>
<proteinExistence type="predicted"/>
<feature type="active site" description="Tele-phosphohistidine intermediate" evidence="1">
    <location>
        <position position="9"/>
    </location>
</feature>
<evidence type="ECO:0000256" key="1">
    <source>
        <dbReference type="PIRSR" id="PIRSR613078-1"/>
    </source>
</evidence>
<dbReference type="STRING" id="405436.SAMN05444365_104359"/>
<organism evidence="3 4">
    <name type="scientific">Micromonospora pattaloongensis</name>
    <dbReference type="NCBI Taxonomy" id="405436"/>
    <lineage>
        <taxon>Bacteria</taxon>
        <taxon>Bacillati</taxon>
        <taxon>Actinomycetota</taxon>
        <taxon>Actinomycetes</taxon>
        <taxon>Micromonosporales</taxon>
        <taxon>Micromonosporaceae</taxon>
        <taxon>Micromonospora</taxon>
    </lineage>
</organism>
<dbReference type="AlphaFoldDB" id="A0A1H3P7W0"/>
<dbReference type="SUPFAM" id="SSF53254">
    <property type="entry name" value="Phosphoglycerate mutase-like"/>
    <property type="match status" value="1"/>
</dbReference>
<sequence>MPEIVLVRHGQTEWSAAGRHTSYTDLDLTPVGEQQARELGARLTGRAFAAVLSSPRRRARRTAELAGVAVTDIDDDLAEWHYGEYEGITTPQIRARRPDWELWRDGCPGGESPEQVAARLDRVLARAVALLARGDVALVAHGHCLRVAGARWIGEPARTGGRLRLDTATLSVLGYEHARPVILRWNCC</sequence>
<feature type="binding site" evidence="2">
    <location>
        <begin position="79"/>
        <end position="82"/>
    </location>
    <ligand>
        <name>substrate</name>
    </ligand>
</feature>
<accession>A0A1H3P7W0</accession>
<dbReference type="InterPro" id="IPR029033">
    <property type="entry name" value="His_PPase_superfam"/>
</dbReference>
<dbReference type="PANTHER" id="PTHR48100:SF15">
    <property type="entry name" value="SEDOHEPTULOSE 1,7-BISPHOSPHATASE"/>
    <property type="match status" value="1"/>
</dbReference>
<dbReference type="InterPro" id="IPR050275">
    <property type="entry name" value="PGM_Phosphatase"/>
</dbReference>
<dbReference type="OrthoDB" id="4697614at2"/>
<evidence type="ECO:0000313" key="3">
    <source>
        <dbReference type="EMBL" id="SDY96905.1"/>
    </source>
</evidence>
<dbReference type="RefSeq" id="WP_091556465.1">
    <property type="nucleotide sequence ID" value="NZ_FNPH01000004.1"/>
</dbReference>
<dbReference type="Proteomes" id="UP000242415">
    <property type="component" value="Unassembled WGS sequence"/>
</dbReference>
<protein>
    <submittedName>
        <fullName evidence="3">Probable phosphoglycerate mutase</fullName>
    </submittedName>
</protein>
<name>A0A1H3P7W0_9ACTN</name>
<feature type="active site" description="Proton donor/acceptor" evidence="1">
    <location>
        <position position="79"/>
    </location>
</feature>
<dbReference type="InterPro" id="IPR013078">
    <property type="entry name" value="His_Pase_superF_clade-1"/>
</dbReference>
<dbReference type="Pfam" id="PF00300">
    <property type="entry name" value="His_Phos_1"/>
    <property type="match status" value="1"/>
</dbReference>
<dbReference type="EMBL" id="FNPH01000004">
    <property type="protein sequence ID" value="SDY96905.1"/>
    <property type="molecule type" value="Genomic_DNA"/>
</dbReference>
<evidence type="ECO:0000256" key="2">
    <source>
        <dbReference type="PIRSR" id="PIRSR613078-2"/>
    </source>
</evidence>